<name>A0A4P6L2E7_9BURK</name>
<protein>
    <submittedName>
        <fullName evidence="1">Uncharacterized protein</fullName>
    </submittedName>
</protein>
<organism evidence="1 2">
    <name type="scientific">Pseudoduganella lutea</name>
    <dbReference type="NCBI Taxonomy" id="321985"/>
    <lineage>
        <taxon>Bacteria</taxon>
        <taxon>Pseudomonadati</taxon>
        <taxon>Pseudomonadota</taxon>
        <taxon>Betaproteobacteria</taxon>
        <taxon>Burkholderiales</taxon>
        <taxon>Oxalobacteraceae</taxon>
        <taxon>Telluria group</taxon>
        <taxon>Pseudoduganella</taxon>
    </lineage>
</organism>
<sequence length="2287" mass="243446">MNTDTRLGRILVVGPHHDNQALWEINARAARVPKAVGAEDDLTPGVHAMRTLHMRSIHRLMDTAEGTVRFYDPTLLDLFVARGDENGTFELSVFGRSAKVALVEASRIEITPLRAQPENGGLKASAMFVAPFESTVGKLTVPKPDALAGLLPFLDSAHPVDFDRHGIEYTASVQPPDGGAAIATRTRLAWDTRNDEVTLTLLPDRQTPDSTAAWRQTWQAMRAMADRLKVTAWSRLEFDFGNLAPALSWPVRRRTNGKLELSWAQAQLPPGLLRITLADQPPESQLLPPEMLMTLTPANVSITRNGNQIAFDTPAINGSDLEYSYTTGAAGREILTFTDPLAMVHVPAQARSALRRAYGLQPPFDQAPLTGFLQEAGGWVELPLAADPALPARLAAHADPVRAHGSMQVGLRRPELHAPDRDSLQVPWSVRIDSPGDYEIHILFAAGDPHSARIAMRQSTAQATGIVWLANRAPDGHDALPVVEADPTAFFDIVLDRADASRPAPFKLNGLVLIAPVRPATGWDDPAQPRITRAPTLDPDFGFTVDFAVLSAAPVPVLRAWLRHPSLPAIQCMPATRSDTTSALPHASRSLTLFEQAAGQLTFKHAAAMAPSIDTLQRSRFRAAQDQALVVLSLPGIELRAESPARYQATGHYGLPLLDEVYARATLPLPPGVDSPPPPPAVTALQPLELKALWMEQVRLRQVAATASDLMFGPGAVAGAIPMEPTALSAPRVLSANATVSETVTVTGKKLQMGLVTFEHRTTSWVWSASGDKLLAGPDAKLGFATAGSVEIGQGNARLLGWTFAERVVAKTVVDARGVGWASAMQASAGINRRELQVENGAGLSLASTVVPLAIGGTGGVQWRLALTDLPMPGSGAGTWTPPARDARLDTFAQGWTWSLYPLGETALGPLPMHNIFRFAPAALSSVEIDASGKVSKVTVQGALTIGADNPSHSSNSSCRVALAFKHETTPNMLMLASIEALDDPSGRISWDLDATYEESVIASGVSQLSAQPVLRPDGIHLLAAQFDVTLFGARTTVDLKDIAPGPTVTWTSPAAELGVLELRLAALEIDLKKARLRSLGLSAAMRKGVRADITETLSLPRKLRVAASLDWFGNHSTWNADIDDLRRTVCLDEPSGKGIAIFPGVKDAHIEQGVVCLTLGTPAADGKCQIVSHFAELVLAAGDLRVSHLMHSDRTIRHDQLRFDGTLRRASLVTWPDLDPVPIGAANSVQVQFAVPRKVTHTATFLLSDHRLSGALVQAAHGGGLALLPPKAGSAPASWLAEATHELTWERNDSGPRRVVRCLQVLQLWGAASLAATIKEQSAHFGFTPSYTGGNSSSEFPNHGVRQVAHAFSGLFEPGLGKQIGALGEDWLMLGNMSALCPLAKADLFQPLHLPFIGALREGEHLKKLRDDLGQRQSVNGTLRMSRHDVLATPVRLDLSGATPAGLLAAPAPAMDIAFGRAAVASGSLSGAALGAGWFRTDGRLSEAGMHVEQIQFPGAAGARPRIPHPFPRAAVMLGSYILEDPAPGLAALGVLVQSNGEGAQFSVKVETVQIQPAVDAGGARDAIPDVAELIIGDASGVGTRQVEIDAGQSMNARALLSLAMEFTGEPTFLVLRHGEFVRIELPQRRRDQLAFASRPLRSSSTFAIDGRQTWPEPEQRTERPDKAALHAGYAPRSPFQHAKAGLAGLLGRLTPARVAGQVFTLGDAEVAADSVWLQEWEQVAFAVAKGGTEDASPRAHDSAVAVRPLAPSGAAVAAAIGRMDPVLAKQGSARMQTYLPPVIEDIDLPTRMGCMTESGLRLLSTWGEGPGRQDVQALAGSAMTRAMRTPRPAATPPNTGDGPGWRRTVAWYALPGASCLALKGAWDMLAAEPAASGMPPWIILFGKATRAGVKHVAANQEGQWRGAVRVACEVFVAGAKGKPPRLDRPAHFVLDALEKNRASVRSGLRWGEAWIAFACVRAVDDSHLEFVPAGPVAPLNWATGGRFECGWLIDSGAYADGKHPNVELPAYVAPSSLDPAALRKLALALPGLTPGDYPLPLIERSVFFSDPAFDRRLSRVKAMSGTADDSESKPFSLWIDRPSATPAESLVLRAFAADNRHPKFVLTATVRRKSGRAEGVTPLKFGLATSPDLDGAILVNNGVYLSLPLTILSDASGARLADGDVLLLALSTLSPGGGSVRVAIPVRAQSALPAPDALYSLLGVNPEAQTAWCAAHSAAPQPEGLSTHVTAGADGDKVVRRGLFKWTTTQPADKVVYAYSICKTELATESMHVPDELEPELPPKA</sequence>
<dbReference type="RefSeq" id="WP_130188885.1">
    <property type="nucleotide sequence ID" value="NZ_CP035913.1"/>
</dbReference>
<gene>
    <name evidence="1" type="ORF">EWM63_24665</name>
</gene>
<accession>A0A4P6L2E7</accession>
<dbReference type="Proteomes" id="UP000290637">
    <property type="component" value="Chromosome"/>
</dbReference>
<dbReference type="EMBL" id="CP035913">
    <property type="protein sequence ID" value="QBE65776.1"/>
    <property type="molecule type" value="Genomic_DNA"/>
</dbReference>
<evidence type="ECO:0000313" key="1">
    <source>
        <dbReference type="EMBL" id="QBE65776.1"/>
    </source>
</evidence>
<dbReference type="OrthoDB" id="9146829at2"/>
<keyword evidence="2" id="KW-1185">Reference proteome</keyword>
<evidence type="ECO:0000313" key="2">
    <source>
        <dbReference type="Proteomes" id="UP000290637"/>
    </source>
</evidence>
<proteinExistence type="predicted"/>
<reference evidence="1 2" key="1">
    <citation type="submission" date="2019-02" db="EMBL/GenBank/DDBJ databases">
        <title>Draft Genome Sequences of Six Type Strains of the Genus Massilia.</title>
        <authorList>
            <person name="Miess H."/>
            <person name="Frediansyhah A."/>
            <person name="Gross H."/>
        </authorList>
    </citation>
    <scope>NUCLEOTIDE SEQUENCE [LARGE SCALE GENOMIC DNA]</scope>
    <source>
        <strain evidence="1 2">DSM 17473</strain>
    </source>
</reference>
<dbReference type="KEGG" id="plue:EWM63_24665"/>